<feature type="transmembrane region" description="Helical" evidence="8">
    <location>
        <begin position="695"/>
        <end position="714"/>
    </location>
</feature>
<proteinExistence type="inferred from homology"/>
<evidence type="ECO:0000256" key="5">
    <source>
        <dbReference type="ARBA" id="ARBA00022692"/>
    </source>
</evidence>
<evidence type="ECO:0000256" key="4">
    <source>
        <dbReference type="ARBA" id="ARBA00022519"/>
    </source>
</evidence>
<sequence>MDSNTIRIGLFLIILIWSVISGITYMVRRSDNKSALRELKQEGQPLRRLSAEEQALVQPFLVYPANPKKTAQLLGDGVFPLRGAFVRHGLGTSHGATTLHDTLGGVDVVLPYDARDFLREDNQAEVAMTDKFAIVVALNGEFDLAGGRERDARRQKQNQQWAGGKLGALQDVVDAETAGPDAEAEREFADAMRVEILSQRDETPAEIAQRRPRGIGFWPALLWVVTFVCIGIAGVGGGVPWLAAAAAPALLALWLTWRRPSLGTPQKVNRARGELNAIVLTNPANAQAVSTQLFLGDKLPVTLPDHWRANLELPEDGRVDLDLRVEDYAVLRLGSNYSVDEEQRLYPRVFWGRHVTLALVGLLGGAALAILLSTPGGSLQGDIAQTAAWLRGAEPRAYASAAALVQDPPAVGDMVSLRGQGRCQFRPDDYRPETMQFDCERLRWQGDAASADELRLDPAVLQLYSGAFLKTRPNPMMDMLVRSQIYNSMAGNPLAAYNARNVSALTVTRLTNTVLTVEQACEAATGQAIADCDRMKAEMADTLMLTRDEPANWLELFKLARDGAFKRQGNTDEGVFLMRHAERMRNLAQSSMEPVVQAAVDQSARSLMERQRGGVVLQVRSGPYAQLPQPLEGGQTPNVLQAWQRQVAMLSADGAMPFEISGLVTAVDREPSGAPVIGIDAWRSLADPWPAAARLLWLVLAVLLVAVHLPLALARWRAAGVRRRNLDEYARRRSAAKPAFF</sequence>
<comment type="similarity">
    <text evidence="2">Belongs to the IgaA family.</text>
</comment>
<dbReference type="AlphaFoldDB" id="A0A6S7A8F7"/>
<feature type="transmembrane region" description="Helical" evidence="8">
    <location>
        <begin position="215"/>
        <end position="233"/>
    </location>
</feature>
<evidence type="ECO:0000313" key="10">
    <source>
        <dbReference type="Proteomes" id="UP000494111"/>
    </source>
</evidence>
<evidence type="ECO:0000256" key="1">
    <source>
        <dbReference type="ARBA" id="ARBA00004429"/>
    </source>
</evidence>
<dbReference type="Proteomes" id="UP000494111">
    <property type="component" value="Unassembled WGS sequence"/>
</dbReference>
<keyword evidence="6 8" id="KW-1133">Transmembrane helix</keyword>
<accession>A0A6S7A8F7</accession>
<feature type="transmembrane region" description="Helical" evidence="8">
    <location>
        <begin position="6"/>
        <end position="27"/>
    </location>
</feature>
<keyword evidence="3" id="KW-1003">Cell membrane</keyword>
<keyword evidence="4" id="KW-0997">Cell inner membrane</keyword>
<dbReference type="InterPro" id="IPR010771">
    <property type="entry name" value="IgaA"/>
</dbReference>
<name>A0A6S7A8F7_9BURK</name>
<dbReference type="GO" id="GO:0005886">
    <property type="term" value="C:plasma membrane"/>
    <property type="evidence" value="ECO:0007669"/>
    <property type="project" value="UniProtKB-SubCell"/>
</dbReference>
<comment type="subcellular location">
    <subcellularLocation>
        <location evidence="1">Cell inner membrane</location>
        <topology evidence="1">Multi-pass membrane protein</topology>
    </subcellularLocation>
</comment>
<evidence type="ECO:0000313" key="9">
    <source>
        <dbReference type="EMBL" id="CAB3716820.1"/>
    </source>
</evidence>
<reference evidence="9 10" key="1">
    <citation type="submission" date="2020-04" db="EMBL/GenBank/DDBJ databases">
        <authorList>
            <person name="De Canck E."/>
        </authorList>
    </citation>
    <scope>NUCLEOTIDE SEQUENCE [LARGE SCALE GENOMIC DNA]</scope>
    <source>
        <strain evidence="9 10">LMG 3458</strain>
    </source>
</reference>
<evidence type="ECO:0000256" key="8">
    <source>
        <dbReference type="SAM" id="Phobius"/>
    </source>
</evidence>
<evidence type="ECO:0000256" key="3">
    <source>
        <dbReference type="ARBA" id="ARBA00022475"/>
    </source>
</evidence>
<keyword evidence="7 8" id="KW-0472">Membrane</keyword>
<gene>
    <name evidence="9" type="primary">yrfF</name>
    <name evidence="9" type="ORF">LMG3458_03609</name>
</gene>
<evidence type="ECO:0000256" key="7">
    <source>
        <dbReference type="ARBA" id="ARBA00023136"/>
    </source>
</evidence>
<protein>
    <submittedName>
        <fullName evidence="9">Membrane protein IgaA</fullName>
    </submittedName>
</protein>
<evidence type="ECO:0000256" key="6">
    <source>
        <dbReference type="ARBA" id="ARBA00022989"/>
    </source>
</evidence>
<feature type="transmembrane region" description="Helical" evidence="8">
    <location>
        <begin position="239"/>
        <end position="257"/>
    </location>
</feature>
<dbReference type="EMBL" id="CADIJO010000012">
    <property type="protein sequence ID" value="CAB3716820.1"/>
    <property type="molecule type" value="Genomic_DNA"/>
</dbReference>
<dbReference type="RefSeq" id="WP_175191906.1">
    <property type="nucleotide sequence ID" value="NZ_CADIJO010000012.1"/>
</dbReference>
<keyword evidence="5 8" id="KW-0812">Transmembrane</keyword>
<dbReference type="Pfam" id="PF07095">
    <property type="entry name" value="IgaA"/>
    <property type="match status" value="1"/>
</dbReference>
<feature type="transmembrane region" description="Helical" evidence="8">
    <location>
        <begin position="354"/>
        <end position="372"/>
    </location>
</feature>
<evidence type="ECO:0000256" key="2">
    <source>
        <dbReference type="ARBA" id="ARBA00009494"/>
    </source>
</evidence>
<organism evidence="9 10">
    <name type="scientific">Achromobacter deleyi</name>
    <dbReference type="NCBI Taxonomy" id="1353891"/>
    <lineage>
        <taxon>Bacteria</taxon>
        <taxon>Pseudomonadati</taxon>
        <taxon>Pseudomonadota</taxon>
        <taxon>Betaproteobacteria</taxon>
        <taxon>Burkholderiales</taxon>
        <taxon>Alcaligenaceae</taxon>
        <taxon>Achromobacter</taxon>
    </lineage>
</organism>